<dbReference type="Pfam" id="PF19786">
    <property type="entry name" value="DUF6270"/>
    <property type="match status" value="1"/>
</dbReference>
<dbReference type="InterPro" id="IPR046237">
    <property type="entry name" value="DUF6270"/>
</dbReference>
<keyword evidence="2" id="KW-1185">Reference proteome</keyword>
<dbReference type="EMBL" id="BMNI01000005">
    <property type="protein sequence ID" value="GGO90896.1"/>
    <property type="molecule type" value="Genomic_DNA"/>
</dbReference>
<sequence>MSEVATLAVFGSCISRDNFNSRFNPEWRRWYAIGPTANQSTMIALMAPPVEAAWAPIGDMTDYDRWNVGADLTRSPLTELAEAQPDYLVLDFFGDVHFGTLTLPDGGVVTDNRWKLHRTDLYAALTPEQRAETLRWQDDEEAYVAAWTAALDRFVAYLAEHTPQTRVIVHHGFDVEQVAPAEGFPNARDGQKAIQRANAMWRRLNTLAAERPGWRAIDLRDEWYPTAEDHPWGPSPVHYQLDYYPRFLAELHRLVLGDVHPELRDDLDAIAAAAHERVVAEVEHWRGLLRWLRDDKPRLGRRNPLQRRRLTTALERPDTAAGRDHELAERLLPLLDGDARERVAAIGRSADDHIAWIRDRWLPRIERTAARG</sequence>
<accession>A0ABQ2ND07</accession>
<reference evidence="2" key="1">
    <citation type="journal article" date="2019" name="Int. J. Syst. Evol. Microbiol.">
        <title>The Global Catalogue of Microorganisms (GCM) 10K type strain sequencing project: providing services to taxonomists for standard genome sequencing and annotation.</title>
        <authorList>
            <consortium name="The Broad Institute Genomics Platform"/>
            <consortium name="The Broad Institute Genome Sequencing Center for Infectious Disease"/>
            <person name="Wu L."/>
            <person name="Ma J."/>
        </authorList>
    </citation>
    <scope>NUCLEOTIDE SEQUENCE [LARGE SCALE GENOMIC DNA]</scope>
    <source>
        <strain evidence="2">CGMCC 4.7371</strain>
    </source>
</reference>
<name>A0ABQ2ND07_9ACTN</name>
<proteinExistence type="predicted"/>
<evidence type="ECO:0000313" key="1">
    <source>
        <dbReference type="EMBL" id="GGO90896.1"/>
    </source>
</evidence>
<dbReference type="RefSeq" id="WP_107700855.1">
    <property type="nucleotide sequence ID" value="NZ_BMNI01000005.1"/>
</dbReference>
<gene>
    <name evidence="1" type="ORF">GCM10011584_23750</name>
</gene>
<evidence type="ECO:0000313" key="2">
    <source>
        <dbReference type="Proteomes" id="UP000655410"/>
    </source>
</evidence>
<comment type="caution">
    <text evidence="1">The sequence shown here is derived from an EMBL/GenBank/DDBJ whole genome shotgun (WGS) entry which is preliminary data.</text>
</comment>
<organism evidence="1 2">
    <name type="scientific">Nocardioides phosphati</name>
    <dbReference type="NCBI Taxonomy" id="1867775"/>
    <lineage>
        <taxon>Bacteria</taxon>
        <taxon>Bacillati</taxon>
        <taxon>Actinomycetota</taxon>
        <taxon>Actinomycetes</taxon>
        <taxon>Propionibacteriales</taxon>
        <taxon>Nocardioidaceae</taxon>
        <taxon>Nocardioides</taxon>
    </lineage>
</organism>
<dbReference type="Proteomes" id="UP000655410">
    <property type="component" value="Unassembled WGS sequence"/>
</dbReference>
<protein>
    <submittedName>
        <fullName evidence="1">Uncharacterized protein</fullName>
    </submittedName>
</protein>